<dbReference type="PANTHER" id="PTHR43460:SF1">
    <property type="entry name" value="METHYLTRANSFERASE TYPE 11 DOMAIN-CONTAINING PROTEIN"/>
    <property type="match status" value="1"/>
</dbReference>
<evidence type="ECO:0000313" key="3">
    <source>
        <dbReference type="Proteomes" id="UP000268059"/>
    </source>
</evidence>
<feature type="transmembrane region" description="Helical" evidence="1">
    <location>
        <begin position="78"/>
        <end position="98"/>
    </location>
</feature>
<dbReference type="RefSeq" id="WP_125118338.1">
    <property type="nucleotide sequence ID" value="NZ_AP019309.1"/>
</dbReference>
<evidence type="ECO:0008006" key="4">
    <source>
        <dbReference type="Google" id="ProtNLM"/>
    </source>
</evidence>
<keyword evidence="1" id="KW-1133">Transmembrane helix</keyword>
<feature type="transmembrane region" description="Helical" evidence="1">
    <location>
        <begin position="47"/>
        <end position="66"/>
    </location>
</feature>
<dbReference type="EMBL" id="AP019309">
    <property type="protein sequence ID" value="BBH25387.1"/>
    <property type="molecule type" value="Genomic_DNA"/>
</dbReference>
<reference evidence="2 3" key="1">
    <citation type="submission" date="2018-11" db="EMBL/GenBank/DDBJ databases">
        <title>Novel Erysipelotrichaceae bacterium isolated from small intestine of a swine.</title>
        <authorList>
            <person name="Kim J.S."/>
            <person name="Choe H."/>
            <person name="Lee Y.R."/>
            <person name="Kim K.M."/>
            <person name="Park D.S."/>
        </authorList>
    </citation>
    <scope>NUCLEOTIDE SEQUENCE [LARGE SCALE GENOMIC DNA]</scope>
    <source>
        <strain evidence="2 3">SG0102</strain>
    </source>
</reference>
<protein>
    <recommendedName>
        <fullName evidence="4">Methyltransferase type 11 domain-containing protein</fullName>
    </recommendedName>
</protein>
<dbReference type="OrthoDB" id="9795864at2"/>
<feature type="transmembrane region" description="Helical" evidence="1">
    <location>
        <begin position="6"/>
        <end position="26"/>
    </location>
</feature>
<dbReference type="PANTHER" id="PTHR43460">
    <property type="entry name" value="METHYLTRANSFERASE"/>
    <property type="match status" value="1"/>
</dbReference>
<dbReference type="InterPro" id="IPR029063">
    <property type="entry name" value="SAM-dependent_MTases_sf"/>
</dbReference>
<dbReference type="KEGG" id="ebm:SG0102_03210"/>
<evidence type="ECO:0000256" key="1">
    <source>
        <dbReference type="SAM" id="Phobius"/>
    </source>
</evidence>
<dbReference type="AlphaFoldDB" id="A0A3G9J2H5"/>
<proteinExistence type="predicted"/>
<organism evidence="2 3">
    <name type="scientific">Intestinibaculum porci</name>
    <dbReference type="NCBI Taxonomy" id="2487118"/>
    <lineage>
        <taxon>Bacteria</taxon>
        <taxon>Bacillati</taxon>
        <taxon>Bacillota</taxon>
        <taxon>Erysipelotrichia</taxon>
        <taxon>Erysipelotrichales</taxon>
        <taxon>Erysipelotrichaceae</taxon>
        <taxon>Intestinibaculum</taxon>
    </lineage>
</organism>
<accession>A0A3G9J2H5</accession>
<name>A0A3G9J2H5_9FIRM</name>
<dbReference type="SUPFAM" id="SSF53335">
    <property type="entry name" value="S-adenosyl-L-methionine-dependent methyltransferases"/>
    <property type="match status" value="1"/>
</dbReference>
<gene>
    <name evidence="2" type="ORF">SG0102_03210</name>
</gene>
<evidence type="ECO:0000313" key="2">
    <source>
        <dbReference type="EMBL" id="BBH25387.1"/>
    </source>
</evidence>
<keyword evidence="1" id="KW-0472">Membrane</keyword>
<dbReference type="Gene3D" id="3.40.50.150">
    <property type="entry name" value="Vaccinia Virus protein VP39"/>
    <property type="match status" value="1"/>
</dbReference>
<sequence>MIATLFVYLAIFIVMLLVFQIIFFEVSRSRALKVGNYEWFANLNKPFNYTRTGTMIFICFICYLFGGSDTSSTLEWVIYLIIFCACGVIADAVTQFLLQKYGQIRCKKQLETADKLDVEFDKIKEGLTDDENYEVSMPRYNETLIAKQYIKPEDHLAFMSVDGGQYVKNFGDYPAATFDVEPYVDTNQVEATLSSTPVRATTLTPTQQLPFKDNRMDVIFDEYANYDKNEITRVLKPGGTFIVNQYGTDNLKEFISMFMPLGMSGSWDLTNCKQTLESVGFKILEGYEDYGYIRFRNISQLHTYMKQAVPDVAENPDKYKAFYTKAINDIKEKNFFQITTYRFLVVARH</sequence>
<dbReference type="InterPro" id="IPR052939">
    <property type="entry name" value="23S_rRNA_MeTrnsfrase_RlmA"/>
</dbReference>
<keyword evidence="3" id="KW-1185">Reference proteome</keyword>
<dbReference type="Proteomes" id="UP000268059">
    <property type="component" value="Chromosome"/>
</dbReference>
<keyword evidence="1" id="KW-0812">Transmembrane</keyword>
<dbReference type="InParanoid" id="A0A3G9J2H5"/>